<dbReference type="EC" id="1.3.1.94" evidence="5"/>
<keyword evidence="5" id="KW-0521">NADP</keyword>
<feature type="transmembrane region" description="Helical" evidence="5">
    <location>
        <begin position="239"/>
        <end position="259"/>
    </location>
</feature>
<evidence type="ECO:0000313" key="8">
    <source>
        <dbReference type="EMBL" id="KAK4216108.1"/>
    </source>
</evidence>
<name>A0AAN6YB97_9PEZI</name>
<feature type="transmembrane region" description="Helical" evidence="5">
    <location>
        <begin position="28"/>
        <end position="47"/>
    </location>
</feature>
<dbReference type="GO" id="GO:0006488">
    <property type="term" value="P:dolichol-linked oligosaccharide biosynthetic process"/>
    <property type="evidence" value="ECO:0007669"/>
    <property type="project" value="UniProtKB-UniRule"/>
</dbReference>
<feature type="compositionally biased region" description="Basic and acidic residues" evidence="6">
    <location>
        <begin position="109"/>
        <end position="118"/>
    </location>
</feature>
<keyword evidence="4 5" id="KW-0472">Membrane</keyword>
<keyword evidence="3 5" id="KW-1133">Transmembrane helix</keyword>
<dbReference type="GO" id="GO:0003865">
    <property type="term" value="F:3-oxo-5-alpha-steroid 4-dehydrogenase activity"/>
    <property type="evidence" value="ECO:0007669"/>
    <property type="project" value="TreeGrafter"/>
</dbReference>
<comment type="caution">
    <text evidence="8">The sequence shown here is derived from an EMBL/GenBank/DDBJ whole genome shotgun (WGS) entry which is preliminary data.</text>
</comment>
<sequence>MDWQSYLSKMEQHHIVATGLQYLSTISPAQWCQIFYLLAAGCVLIVASTPAEARTLLINYGARKASTTTPQSSAEGAQQRPGPRPSSTVGESEKGQDQIGQGQGRISTGRHEDQRETLGNKQTPNAFVSLISLVTSYGQVPHSWFAAFYIVSVGCSLFWASQYVLYVRNKGDDGAFLNSALGLIAAKQVASSSTTDSSGGLMMINHVQLAVAWSMMFLQGSRRVYEHMVIMRPSKSTMWFVHWVLGLGFYMVTNVAVWVEGSETILGSAAQPNSPNPPRPLNEILSPQVLVKLAIGTATFLYAYTHQYTTHAHLASLRKYSLPSSDPNNESGGTRLFRYLVCPHYTCECLVYLAIAITAAPAGQVVSKTLLCGLVFVVANLGVTARGTRAWYVDKFGKDAVEGKWNMIPFVF</sequence>
<dbReference type="Proteomes" id="UP001301769">
    <property type="component" value="Unassembled WGS sequence"/>
</dbReference>
<evidence type="ECO:0000259" key="7">
    <source>
        <dbReference type="Pfam" id="PF02544"/>
    </source>
</evidence>
<evidence type="ECO:0000256" key="6">
    <source>
        <dbReference type="SAM" id="MobiDB-lite"/>
    </source>
</evidence>
<accession>A0AAN6YB97</accession>
<reference evidence="8" key="2">
    <citation type="submission" date="2023-05" db="EMBL/GenBank/DDBJ databases">
        <authorList>
            <consortium name="Lawrence Berkeley National Laboratory"/>
            <person name="Steindorff A."/>
            <person name="Hensen N."/>
            <person name="Bonometti L."/>
            <person name="Westerberg I."/>
            <person name="Brannstrom I.O."/>
            <person name="Guillou S."/>
            <person name="Cros-Aarteil S."/>
            <person name="Calhoun S."/>
            <person name="Haridas S."/>
            <person name="Kuo A."/>
            <person name="Mondo S."/>
            <person name="Pangilinan J."/>
            <person name="Riley R."/>
            <person name="Labutti K."/>
            <person name="Andreopoulos B."/>
            <person name="Lipzen A."/>
            <person name="Chen C."/>
            <person name="Yanf M."/>
            <person name="Daum C."/>
            <person name="Ng V."/>
            <person name="Clum A."/>
            <person name="Ohm R."/>
            <person name="Martin F."/>
            <person name="Silar P."/>
            <person name="Natvig D."/>
            <person name="Lalanne C."/>
            <person name="Gautier V."/>
            <person name="Ament-Velasquez S.L."/>
            <person name="Kruys A."/>
            <person name="Hutchinson M.I."/>
            <person name="Powell A.J."/>
            <person name="Barry K."/>
            <person name="Miller A.N."/>
            <person name="Grigoriev I.V."/>
            <person name="Debuchy R."/>
            <person name="Gladieux P."/>
            <person name="Thoren M.H."/>
            <person name="Johannesson H."/>
        </authorList>
    </citation>
    <scope>NUCLEOTIDE SEQUENCE</scope>
    <source>
        <strain evidence="8">PSN293</strain>
    </source>
</reference>
<dbReference type="GO" id="GO:0005789">
    <property type="term" value="C:endoplasmic reticulum membrane"/>
    <property type="evidence" value="ECO:0007669"/>
    <property type="project" value="UniProtKB-SubCell"/>
</dbReference>
<keyword evidence="5" id="KW-0256">Endoplasmic reticulum</keyword>
<evidence type="ECO:0000313" key="9">
    <source>
        <dbReference type="Proteomes" id="UP001301769"/>
    </source>
</evidence>
<comment type="similarity">
    <text evidence="5">Belongs to the steroid 5-alpha reductase family. Polyprenal reductase subfamily.</text>
</comment>
<proteinExistence type="inferred from homology"/>
<dbReference type="AlphaFoldDB" id="A0AAN6YB97"/>
<organism evidence="8 9">
    <name type="scientific">Rhypophila decipiens</name>
    <dbReference type="NCBI Taxonomy" id="261697"/>
    <lineage>
        <taxon>Eukaryota</taxon>
        <taxon>Fungi</taxon>
        <taxon>Dikarya</taxon>
        <taxon>Ascomycota</taxon>
        <taxon>Pezizomycotina</taxon>
        <taxon>Sordariomycetes</taxon>
        <taxon>Sordariomycetidae</taxon>
        <taxon>Sordariales</taxon>
        <taxon>Naviculisporaceae</taxon>
        <taxon>Rhypophila</taxon>
    </lineage>
</organism>
<dbReference type="Pfam" id="PF02544">
    <property type="entry name" value="Steroid_dh"/>
    <property type="match status" value="1"/>
</dbReference>
<feature type="domain" description="3-oxo-5-alpha-steroid 4-dehydrogenase C-terminal" evidence="7">
    <location>
        <begin position="292"/>
        <end position="412"/>
    </location>
</feature>
<evidence type="ECO:0000256" key="1">
    <source>
        <dbReference type="ARBA" id="ARBA00004127"/>
    </source>
</evidence>
<comment type="catalytic activity">
    <reaction evidence="5">
        <text>a di-trans,poly-cis-dolichal + NADP(+) = a di-trans,poly-cis-polyprenal + NADPH + H(+)</text>
        <dbReference type="Rhea" id="RHEA:80727"/>
        <dbReference type="Rhea" id="RHEA-COMP:19536"/>
        <dbReference type="Rhea" id="RHEA-COMP:19537"/>
        <dbReference type="ChEBI" id="CHEBI:15378"/>
        <dbReference type="ChEBI" id="CHEBI:57783"/>
        <dbReference type="ChEBI" id="CHEBI:58349"/>
        <dbReference type="ChEBI" id="CHEBI:231623"/>
        <dbReference type="ChEBI" id="CHEBI:231637"/>
        <dbReference type="EC" id="1.3.1.94"/>
    </reaction>
    <physiologicalReaction direction="right-to-left" evidence="5">
        <dbReference type="Rhea" id="RHEA:80729"/>
    </physiologicalReaction>
</comment>
<keyword evidence="9" id="KW-1185">Reference proteome</keyword>
<gene>
    <name evidence="8" type="ORF">QBC37DRAFT_417778</name>
</gene>
<evidence type="ECO:0000256" key="4">
    <source>
        <dbReference type="ARBA" id="ARBA00023136"/>
    </source>
</evidence>
<feature type="region of interest" description="Disordered" evidence="6">
    <location>
        <begin position="67"/>
        <end position="119"/>
    </location>
</feature>
<evidence type="ECO:0000256" key="2">
    <source>
        <dbReference type="ARBA" id="ARBA00022692"/>
    </source>
</evidence>
<feature type="transmembrane region" description="Helical" evidence="5">
    <location>
        <begin position="200"/>
        <end position="218"/>
    </location>
</feature>
<comment type="function">
    <text evidence="5">Plays a key role in early steps of protein N-linked glycosylation by being involved in the conversion of polyprenol into dolichol. Acts as a polyprenal reductase that mediates the reduction of polyprenal into dolichal in a NADP-dependent mechanism. Dolichols are required for the synthesis of dolichol-linked monosaccharides and the oligosaccharide precursor used for N-glycosylation.</text>
</comment>
<comment type="subcellular location">
    <subcellularLocation>
        <location evidence="1">Endomembrane system</location>
        <topology evidence="1">Multi-pass membrane protein</topology>
    </subcellularLocation>
    <subcellularLocation>
        <location evidence="5">Endoplasmic reticulum membrane</location>
    </subcellularLocation>
</comment>
<evidence type="ECO:0000256" key="5">
    <source>
        <dbReference type="RuleBase" id="RU367081"/>
    </source>
</evidence>
<keyword evidence="5" id="KW-0560">Oxidoreductase</keyword>
<keyword evidence="2 5" id="KW-0812">Transmembrane</keyword>
<evidence type="ECO:0000256" key="3">
    <source>
        <dbReference type="ARBA" id="ARBA00022989"/>
    </source>
</evidence>
<feature type="compositionally biased region" description="Polar residues" evidence="6">
    <location>
        <begin position="67"/>
        <end position="76"/>
    </location>
</feature>
<dbReference type="GO" id="GO:0102389">
    <property type="term" value="F:polyprenol reductase activity"/>
    <property type="evidence" value="ECO:0007669"/>
    <property type="project" value="UniProtKB-UniRule"/>
</dbReference>
<dbReference type="InterPro" id="IPR001104">
    <property type="entry name" value="3-oxo-5_a-steroid_4-DH_C"/>
</dbReference>
<reference evidence="8" key="1">
    <citation type="journal article" date="2023" name="Mol. Phylogenet. Evol.">
        <title>Genome-scale phylogeny and comparative genomics of the fungal order Sordariales.</title>
        <authorList>
            <person name="Hensen N."/>
            <person name="Bonometti L."/>
            <person name="Westerberg I."/>
            <person name="Brannstrom I.O."/>
            <person name="Guillou S."/>
            <person name="Cros-Aarteil S."/>
            <person name="Calhoun S."/>
            <person name="Haridas S."/>
            <person name="Kuo A."/>
            <person name="Mondo S."/>
            <person name="Pangilinan J."/>
            <person name="Riley R."/>
            <person name="LaButti K."/>
            <person name="Andreopoulos B."/>
            <person name="Lipzen A."/>
            <person name="Chen C."/>
            <person name="Yan M."/>
            <person name="Daum C."/>
            <person name="Ng V."/>
            <person name="Clum A."/>
            <person name="Steindorff A."/>
            <person name="Ohm R.A."/>
            <person name="Martin F."/>
            <person name="Silar P."/>
            <person name="Natvig D.O."/>
            <person name="Lalanne C."/>
            <person name="Gautier V."/>
            <person name="Ament-Velasquez S.L."/>
            <person name="Kruys A."/>
            <person name="Hutchinson M.I."/>
            <person name="Powell A.J."/>
            <person name="Barry K."/>
            <person name="Miller A.N."/>
            <person name="Grigoriev I.V."/>
            <person name="Debuchy R."/>
            <person name="Gladieux P."/>
            <person name="Hiltunen Thoren M."/>
            <person name="Johannesson H."/>
        </authorList>
    </citation>
    <scope>NUCLEOTIDE SEQUENCE</scope>
    <source>
        <strain evidence="8">PSN293</strain>
    </source>
</reference>
<feature type="transmembrane region" description="Helical" evidence="5">
    <location>
        <begin position="144"/>
        <end position="166"/>
    </location>
</feature>
<dbReference type="GO" id="GO:0160198">
    <property type="term" value="F:polyprenal reductase activity"/>
    <property type="evidence" value="ECO:0007669"/>
    <property type="project" value="UniProtKB-EC"/>
</dbReference>
<dbReference type="PROSITE" id="PS50244">
    <property type="entry name" value="S5A_REDUCTASE"/>
    <property type="match status" value="1"/>
</dbReference>
<dbReference type="EMBL" id="MU858072">
    <property type="protein sequence ID" value="KAK4216108.1"/>
    <property type="molecule type" value="Genomic_DNA"/>
</dbReference>
<protein>
    <recommendedName>
        <fullName evidence="5">Polyprenal reductase</fullName>
        <ecNumber evidence="5">1.3.1.94</ecNumber>
    </recommendedName>
</protein>
<comment type="pathway">
    <text evidence="5">Protein modification; protein glycosylation.</text>
</comment>
<dbReference type="GO" id="GO:0016095">
    <property type="term" value="P:polyprenol catabolic process"/>
    <property type="evidence" value="ECO:0007669"/>
    <property type="project" value="UniProtKB-UniRule"/>
</dbReference>
<dbReference type="InterPro" id="IPR039698">
    <property type="entry name" value="Dfg10/SRD5A3"/>
</dbReference>
<dbReference type="PANTHER" id="PTHR14624:SF0">
    <property type="entry name" value="POLYPRENOL REDUCTASE"/>
    <property type="match status" value="1"/>
</dbReference>
<dbReference type="PANTHER" id="PTHR14624">
    <property type="entry name" value="DFG10 PROTEIN"/>
    <property type="match status" value="1"/>
</dbReference>